<reference evidence="2" key="1">
    <citation type="journal article" date="2019" name="Int. J. Syst. Evol. Microbiol.">
        <title>The Global Catalogue of Microorganisms (GCM) 10K type strain sequencing project: providing services to taxonomists for standard genome sequencing and annotation.</title>
        <authorList>
            <consortium name="The Broad Institute Genomics Platform"/>
            <consortium name="The Broad Institute Genome Sequencing Center for Infectious Disease"/>
            <person name="Wu L."/>
            <person name="Ma J."/>
        </authorList>
    </citation>
    <scope>NUCLEOTIDE SEQUENCE [LARGE SCALE GENOMIC DNA]</scope>
    <source>
        <strain evidence="2">CGMCC 1.10363</strain>
    </source>
</reference>
<feature type="non-terminal residue" evidence="1">
    <location>
        <position position="154"/>
    </location>
</feature>
<name>A0ABV8QDC7_9MICO</name>
<dbReference type="Proteomes" id="UP001595900">
    <property type="component" value="Unassembled WGS sequence"/>
</dbReference>
<organism evidence="1 2">
    <name type="scientific">Gryllotalpicola reticulitermitis</name>
    <dbReference type="NCBI Taxonomy" id="1184153"/>
    <lineage>
        <taxon>Bacteria</taxon>
        <taxon>Bacillati</taxon>
        <taxon>Actinomycetota</taxon>
        <taxon>Actinomycetes</taxon>
        <taxon>Micrococcales</taxon>
        <taxon>Microbacteriaceae</taxon>
        <taxon>Gryllotalpicola</taxon>
    </lineage>
</organism>
<gene>
    <name evidence="1" type="ORF">ACFOYW_16595</name>
</gene>
<keyword evidence="1" id="KW-0378">Hydrolase</keyword>
<accession>A0ABV8QDC7</accession>
<sequence length="154" mass="15736">MTPQTHSPAVLRTATLPADSATLVGRLFDPAVGGPCVVAVRGDRLVDLTGGAATVAGLLERDEVVEFVRGFEGDRSWSLDDVVAATFAGDAEKPRLLAPVDLQVIKAAGVTFATSMLERVIEERSKGDPAGAAAVRERVASAVGGAIASVVPGS</sequence>
<dbReference type="GO" id="GO:0016787">
    <property type="term" value="F:hydrolase activity"/>
    <property type="evidence" value="ECO:0007669"/>
    <property type="project" value="UniProtKB-KW"/>
</dbReference>
<comment type="caution">
    <text evidence="1">The sequence shown here is derived from an EMBL/GenBank/DDBJ whole genome shotgun (WGS) entry which is preliminary data.</text>
</comment>
<evidence type="ECO:0000313" key="2">
    <source>
        <dbReference type="Proteomes" id="UP001595900"/>
    </source>
</evidence>
<proteinExistence type="predicted"/>
<dbReference type="EMBL" id="JBHSCN010000016">
    <property type="protein sequence ID" value="MFC4244989.1"/>
    <property type="molecule type" value="Genomic_DNA"/>
</dbReference>
<keyword evidence="2" id="KW-1185">Reference proteome</keyword>
<protein>
    <submittedName>
        <fullName evidence="1">Fumarylacetoacetate hydrolase</fullName>
    </submittedName>
</protein>
<evidence type="ECO:0000313" key="1">
    <source>
        <dbReference type="EMBL" id="MFC4244989.1"/>
    </source>
</evidence>